<name>A0AAV5A503_9AGAM</name>
<feature type="compositionally biased region" description="Low complexity" evidence="3">
    <location>
        <begin position="57"/>
        <end position="74"/>
    </location>
</feature>
<dbReference type="GO" id="GO:0033565">
    <property type="term" value="C:ESCRT-0 complex"/>
    <property type="evidence" value="ECO:0007669"/>
    <property type="project" value="TreeGrafter"/>
</dbReference>
<reference evidence="5" key="1">
    <citation type="submission" date="2021-10" db="EMBL/GenBank/DDBJ databases">
        <title>De novo Genome Assembly of Clathrus columnatus (Basidiomycota, Fungi) Using Illumina and Nanopore Sequence Data.</title>
        <authorList>
            <person name="Ogiso-Tanaka E."/>
            <person name="Itagaki H."/>
            <person name="Hosoya T."/>
            <person name="Hosaka K."/>
        </authorList>
    </citation>
    <scope>NUCLEOTIDE SEQUENCE</scope>
    <source>
        <strain evidence="5">MO-923</strain>
    </source>
</reference>
<dbReference type="PRINTS" id="PR00452">
    <property type="entry name" value="SH3DOMAIN"/>
</dbReference>
<evidence type="ECO:0000256" key="2">
    <source>
        <dbReference type="PROSITE-ProRule" id="PRU00192"/>
    </source>
</evidence>
<comment type="caution">
    <text evidence="5">The sequence shown here is derived from an EMBL/GenBank/DDBJ whole genome shotgun (WGS) entry which is preliminary data.</text>
</comment>
<keyword evidence="1 2" id="KW-0728">SH3 domain</keyword>
<sequence>MSVETYLQHIINRVQADVEFLVSQGALSQVDGRVISSKISAARSTPSIPSPAPVTPAIPTSYAPPTAPAPGRGVPLPPPRSSMNQARALWDYNENGQEVGDLSFTAGESIEIIEETNADWWKGKNSRGQIGLFPSSYVEKISHAIIPGRRAVAPIPTGKVGYDPMAVSTPPPPQPQQVEQAPPKRKFGKYGDTLAQSAAGGVGFGAGAAIGSGIVHAIF</sequence>
<dbReference type="InterPro" id="IPR050670">
    <property type="entry name" value="STAM"/>
</dbReference>
<dbReference type="CDD" id="cd00174">
    <property type="entry name" value="SH3"/>
    <property type="match status" value="1"/>
</dbReference>
<evidence type="ECO:0000256" key="1">
    <source>
        <dbReference type="ARBA" id="ARBA00022443"/>
    </source>
</evidence>
<dbReference type="AlphaFoldDB" id="A0AAV5A503"/>
<keyword evidence="6" id="KW-1185">Reference proteome</keyword>
<feature type="region of interest" description="Disordered" evidence="3">
    <location>
        <begin position="44"/>
        <end position="80"/>
    </location>
</feature>
<dbReference type="PROSITE" id="PS50002">
    <property type="entry name" value="SH3"/>
    <property type="match status" value="1"/>
</dbReference>
<protein>
    <recommendedName>
        <fullName evidence="4">SH3 domain-containing protein</fullName>
    </recommendedName>
</protein>
<gene>
    <name evidence="5" type="ORF">Clacol_002765</name>
</gene>
<evidence type="ECO:0000313" key="5">
    <source>
        <dbReference type="EMBL" id="GJJ08547.1"/>
    </source>
</evidence>
<dbReference type="GO" id="GO:0043328">
    <property type="term" value="P:protein transport to vacuole involved in ubiquitin-dependent protein catabolic process via the multivesicular body sorting pathway"/>
    <property type="evidence" value="ECO:0007669"/>
    <property type="project" value="TreeGrafter"/>
</dbReference>
<evidence type="ECO:0000259" key="4">
    <source>
        <dbReference type="PROSITE" id="PS50002"/>
    </source>
</evidence>
<dbReference type="EMBL" id="BPWL01000003">
    <property type="protein sequence ID" value="GJJ08547.1"/>
    <property type="molecule type" value="Genomic_DNA"/>
</dbReference>
<dbReference type="Pfam" id="PF00018">
    <property type="entry name" value="SH3_1"/>
    <property type="match status" value="1"/>
</dbReference>
<evidence type="ECO:0000313" key="6">
    <source>
        <dbReference type="Proteomes" id="UP001050691"/>
    </source>
</evidence>
<dbReference type="Gene3D" id="2.30.30.40">
    <property type="entry name" value="SH3 Domains"/>
    <property type="match status" value="1"/>
</dbReference>
<proteinExistence type="predicted"/>
<dbReference type="PANTHER" id="PTHR45929:SF3">
    <property type="entry name" value="JAK PATHWAY SIGNAL TRANSDUCTION ADAPTOR MOLECULE"/>
    <property type="match status" value="1"/>
</dbReference>
<dbReference type="InterPro" id="IPR001452">
    <property type="entry name" value="SH3_domain"/>
</dbReference>
<organism evidence="5 6">
    <name type="scientific">Clathrus columnatus</name>
    <dbReference type="NCBI Taxonomy" id="1419009"/>
    <lineage>
        <taxon>Eukaryota</taxon>
        <taxon>Fungi</taxon>
        <taxon>Dikarya</taxon>
        <taxon>Basidiomycota</taxon>
        <taxon>Agaricomycotina</taxon>
        <taxon>Agaricomycetes</taxon>
        <taxon>Phallomycetidae</taxon>
        <taxon>Phallales</taxon>
        <taxon>Clathraceae</taxon>
        <taxon>Clathrus</taxon>
    </lineage>
</organism>
<evidence type="ECO:0000256" key="3">
    <source>
        <dbReference type="SAM" id="MobiDB-lite"/>
    </source>
</evidence>
<accession>A0AAV5A503</accession>
<feature type="domain" description="SH3" evidence="4">
    <location>
        <begin position="81"/>
        <end position="143"/>
    </location>
</feature>
<dbReference type="Proteomes" id="UP001050691">
    <property type="component" value="Unassembled WGS sequence"/>
</dbReference>
<feature type="region of interest" description="Disordered" evidence="3">
    <location>
        <begin position="166"/>
        <end position="188"/>
    </location>
</feature>
<dbReference type="SUPFAM" id="SSF50044">
    <property type="entry name" value="SH3-domain"/>
    <property type="match status" value="1"/>
</dbReference>
<dbReference type="SMART" id="SM00326">
    <property type="entry name" value="SH3"/>
    <property type="match status" value="1"/>
</dbReference>
<dbReference type="InterPro" id="IPR036028">
    <property type="entry name" value="SH3-like_dom_sf"/>
</dbReference>
<dbReference type="PANTHER" id="PTHR45929">
    <property type="entry name" value="JAK PATHWAY SIGNAL TRANSDUCTION ADAPTOR MOLECULE"/>
    <property type="match status" value="1"/>
</dbReference>